<reference evidence="2 3" key="1">
    <citation type="submission" date="2020-03" db="EMBL/GenBank/DDBJ databases">
        <authorList>
            <person name="Zhang Z."/>
            <person name="Guo Z."/>
            <person name="Hou Q."/>
            <person name="Shen X."/>
        </authorList>
    </citation>
    <scope>NUCLEOTIDE SEQUENCE [LARGE SCALE GENOMIC DNA]</scope>
    <source>
        <strain evidence="2 3">HBUAS51329</strain>
    </source>
</reference>
<gene>
    <name evidence="2" type="ORF">HEQ44_03350</name>
</gene>
<sequence>MAFLERMGWRYWGLGLVMGLIVPAVLAWISIGPVWRFGLFLVLINGGIAVATGRMIYQRTQPGWWLVIWPLCYLVGAYLFLPQYTWYFAVVYLCLAYLGYGLTQTKKISES</sequence>
<evidence type="ECO:0000313" key="2">
    <source>
        <dbReference type="EMBL" id="NLR29213.1"/>
    </source>
</evidence>
<keyword evidence="3" id="KW-1185">Reference proteome</keyword>
<feature type="transmembrane region" description="Helical" evidence="1">
    <location>
        <begin position="37"/>
        <end position="57"/>
    </location>
</feature>
<name>A0ABX1L4L7_9LACO</name>
<accession>A0ABX1L4L7</accession>
<keyword evidence="1" id="KW-1133">Transmembrane helix</keyword>
<comment type="caution">
    <text evidence="2">The sequence shown here is derived from an EMBL/GenBank/DDBJ whole genome shotgun (WGS) entry which is preliminary data.</text>
</comment>
<protein>
    <recommendedName>
        <fullName evidence="4">Integral membrane protein</fullName>
    </recommendedName>
</protein>
<dbReference type="EMBL" id="JAAVSD010000007">
    <property type="protein sequence ID" value="NLR29213.1"/>
    <property type="molecule type" value="Genomic_DNA"/>
</dbReference>
<evidence type="ECO:0000256" key="1">
    <source>
        <dbReference type="SAM" id="Phobius"/>
    </source>
</evidence>
<feature type="transmembrane region" description="Helical" evidence="1">
    <location>
        <begin position="12"/>
        <end position="31"/>
    </location>
</feature>
<proteinExistence type="predicted"/>
<dbReference type="RefSeq" id="WP_168849054.1">
    <property type="nucleotide sequence ID" value="NZ_JAAVSD010000007.1"/>
</dbReference>
<feature type="transmembrane region" description="Helical" evidence="1">
    <location>
        <begin position="86"/>
        <end position="103"/>
    </location>
</feature>
<feature type="transmembrane region" description="Helical" evidence="1">
    <location>
        <begin position="64"/>
        <end position="80"/>
    </location>
</feature>
<evidence type="ECO:0000313" key="3">
    <source>
        <dbReference type="Proteomes" id="UP000707477"/>
    </source>
</evidence>
<keyword evidence="1" id="KW-0812">Transmembrane</keyword>
<evidence type="ECO:0008006" key="4">
    <source>
        <dbReference type="Google" id="ProtNLM"/>
    </source>
</evidence>
<keyword evidence="1" id="KW-0472">Membrane</keyword>
<dbReference type="Proteomes" id="UP000707477">
    <property type="component" value="Unassembled WGS sequence"/>
</dbReference>
<organism evidence="2 3">
    <name type="scientific">Levilactobacillus tujiorum</name>
    <dbReference type="NCBI Taxonomy" id="2912243"/>
    <lineage>
        <taxon>Bacteria</taxon>
        <taxon>Bacillati</taxon>
        <taxon>Bacillota</taxon>
        <taxon>Bacilli</taxon>
        <taxon>Lactobacillales</taxon>
        <taxon>Lactobacillaceae</taxon>
        <taxon>Levilactobacillus</taxon>
    </lineage>
</organism>